<keyword evidence="6" id="KW-1185">Reference proteome</keyword>
<comment type="similarity">
    <text evidence="1">Belongs to the ZipA family.</text>
</comment>
<evidence type="ECO:0000256" key="1">
    <source>
        <dbReference type="RuleBase" id="RU003612"/>
    </source>
</evidence>
<keyword evidence="2" id="KW-1003">Cell membrane</keyword>
<dbReference type="Pfam" id="PF04354">
    <property type="entry name" value="ZipA_C"/>
    <property type="match status" value="1"/>
</dbReference>
<name>A0A9X0XDX3_9BURK</name>
<feature type="compositionally biased region" description="Low complexity" evidence="3">
    <location>
        <begin position="210"/>
        <end position="219"/>
    </location>
</feature>
<organism evidence="5 6">
    <name type="scientific">Aquariibacter lacus</name>
    <dbReference type="NCBI Taxonomy" id="2801332"/>
    <lineage>
        <taxon>Bacteria</taxon>
        <taxon>Pseudomonadati</taxon>
        <taxon>Pseudomonadota</taxon>
        <taxon>Betaproteobacteria</taxon>
        <taxon>Burkholderiales</taxon>
        <taxon>Sphaerotilaceae</taxon>
        <taxon>Aquariibacter</taxon>
    </lineage>
</organism>
<comment type="caution">
    <text evidence="5">The sequence shown here is derived from an EMBL/GenBank/DDBJ whole genome shotgun (WGS) entry which is preliminary data.</text>
</comment>
<protein>
    <recommendedName>
        <fullName evidence="1">Cell division protein ZipA</fullName>
    </recommendedName>
</protein>
<comment type="subcellular location">
    <subcellularLocation>
        <location evidence="2">Cell inner membrane</location>
        <topology evidence="2">Single-pass type I membrane protein</topology>
    </subcellularLocation>
</comment>
<feature type="compositionally biased region" description="Pro residues" evidence="3">
    <location>
        <begin position="193"/>
        <end position="209"/>
    </location>
</feature>
<dbReference type="GO" id="GO:0090529">
    <property type="term" value="P:cell septum assembly"/>
    <property type="evidence" value="ECO:0007669"/>
    <property type="project" value="InterPro"/>
</dbReference>
<dbReference type="RefSeq" id="WP_201825994.1">
    <property type="nucleotide sequence ID" value="NZ_JAERRA010000001.1"/>
</dbReference>
<sequence length="466" mass="48822">MSALQLWLLALGLLLLAGLAAHGAWRTRRSRPRRPQRTAPRPGEAAGPGEPPAPRREPGFDSLPPQGAEALAEPPGPGRVEGAGPPPGSGLALDLLSGAEAPAPWAARFGASAASADREPADLPAEPGPAPAPVEPELLPALRRREGPRIDLRIDCPATLRLNPPLSGEALLAHLPASRRVGSKPLLIEASPPTTPTPAAPPRPAPAEPAPWDAPADAPQALADPAPTALALAAELSPEPEVSHWESPRPGMLYGGLRLAVQLASRSGALNEIEFSEFAQKVEGLADTLQASFELPDMREAVDRARSLDAFASAHDALLSLQLRARRAAWTPGFVQQQARALGLSHGVLPGRMVLPAREAGAPPQLVLQMDAQAALADDPERAAVRELTLSLDVPQTPQQHQPFEAWLRLAGQLAEALEAEVCDDLGQPLGPPAFEAIRASLAQLYAELEAAELPAGSVAARRLFA</sequence>
<dbReference type="AlphaFoldDB" id="A0A9X0XDX3"/>
<keyword evidence="1 5" id="KW-0132">Cell division</keyword>
<evidence type="ECO:0000259" key="4">
    <source>
        <dbReference type="SMART" id="SM00771"/>
    </source>
</evidence>
<reference evidence="5 6" key="1">
    <citation type="submission" date="2021-01" db="EMBL/GenBank/DDBJ databases">
        <title>Piscinibacter sp. Jin2 Genome sequencing and assembly.</title>
        <authorList>
            <person name="Kim I."/>
        </authorList>
    </citation>
    <scope>NUCLEOTIDE SEQUENCE [LARGE SCALE GENOMIC DNA]</scope>
    <source>
        <strain evidence="5 6">Jin2</strain>
    </source>
</reference>
<feature type="compositionally biased region" description="Low complexity" evidence="3">
    <location>
        <begin position="37"/>
        <end position="48"/>
    </location>
</feature>
<evidence type="ECO:0000256" key="2">
    <source>
        <dbReference type="RuleBase" id="RU003613"/>
    </source>
</evidence>
<feature type="compositionally biased region" description="Basic residues" evidence="3">
    <location>
        <begin position="25"/>
        <end position="36"/>
    </location>
</feature>
<evidence type="ECO:0000313" key="5">
    <source>
        <dbReference type="EMBL" id="MBL0720160.1"/>
    </source>
</evidence>
<dbReference type="Gene3D" id="3.30.1400.10">
    <property type="entry name" value="ZipA, C-terminal FtsZ-binding domain"/>
    <property type="match status" value="1"/>
</dbReference>
<feature type="region of interest" description="Disordered" evidence="3">
    <location>
        <begin position="188"/>
        <end position="219"/>
    </location>
</feature>
<keyword evidence="2" id="KW-0812">Transmembrane</keyword>
<keyword evidence="2" id="KW-0997">Cell inner membrane</keyword>
<dbReference type="SUPFAM" id="SSF64383">
    <property type="entry name" value="Cell-division protein ZipA, C-terminal domain"/>
    <property type="match status" value="1"/>
</dbReference>
<evidence type="ECO:0000313" key="6">
    <source>
        <dbReference type="Proteomes" id="UP000643207"/>
    </source>
</evidence>
<dbReference type="EMBL" id="JAERRA010000001">
    <property type="protein sequence ID" value="MBL0720160.1"/>
    <property type="molecule type" value="Genomic_DNA"/>
</dbReference>
<dbReference type="Proteomes" id="UP000643207">
    <property type="component" value="Unassembled WGS sequence"/>
</dbReference>
<dbReference type="InterPro" id="IPR007449">
    <property type="entry name" value="ZipA_FtsZ-bd_C"/>
</dbReference>
<feature type="region of interest" description="Disordered" evidence="3">
    <location>
        <begin position="110"/>
        <end position="138"/>
    </location>
</feature>
<dbReference type="GO" id="GO:0005886">
    <property type="term" value="C:plasma membrane"/>
    <property type="evidence" value="ECO:0007669"/>
    <property type="project" value="UniProtKB-SubCell"/>
</dbReference>
<keyword evidence="2" id="KW-0472">Membrane</keyword>
<feature type="domain" description="ZipA C-terminal FtsZ-binding" evidence="4">
    <location>
        <begin position="315"/>
        <end position="442"/>
    </location>
</feature>
<accession>A0A9X0XDX3</accession>
<dbReference type="SMART" id="SM00771">
    <property type="entry name" value="ZipA_C"/>
    <property type="match status" value="1"/>
</dbReference>
<proteinExistence type="inferred from homology"/>
<evidence type="ECO:0000256" key="3">
    <source>
        <dbReference type="SAM" id="MobiDB-lite"/>
    </source>
</evidence>
<gene>
    <name evidence="5" type="ORF">JI742_09690</name>
</gene>
<keyword evidence="1" id="KW-0131">Cell cycle</keyword>
<feature type="region of interest" description="Disordered" evidence="3">
    <location>
        <begin position="24"/>
        <end position="94"/>
    </location>
</feature>
<comment type="function">
    <text evidence="1">Essential cell division protein that stabilizes the FtsZ protofilaments by cross-linking them and that serves as a cytoplasmic membrane anchor for the Z ring. Also required for the recruitment to the septal ring of downstream cell division proteins.</text>
</comment>
<dbReference type="InterPro" id="IPR036765">
    <property type="entry name" value="ZipA_FtsZ-bd_C_sf"/>
</dbReference>